<reference evidence="11 12" key="1">
    <citation type="submission" date="2021-03" db="EMBL/GenBank/DDBJ databases">
        <title>Genomic Encyclopedia of Type Strains, Phase IV (KMG-IV): sequencing the most valuable type-strain genomes for metagenomic binning, comparative biology and taxonomic classification.</title>
        <authorList>
            <person name="Goeker M."/>
        </authorList>
    </citation>
    <scope>NUCLEOTIDE SEQUENCE [LARGE SCALE GENOMIC DNA]</scope>
    <source>
        <strain evidence="11 12">DSM 14349</strain>
    </source>
</reference>
<dbReference type="Gene3D" id="3.30.420.40">
    <property type="match status" value="2"/>
</dbReference>
<keyword evidence="5" id="KW-0319">Glycerol metabolism</keyword>
<dbReference type="PANTHER" id="PTHR10196:SF69">
    <property type="entry name" value="GLYCEROL KINASE"/>
    <property type="match status" value="1"/>
</dbReference>
<gene>
    <name evidence="11" type="ORF">J2Z32_003190</name>
</gene>
<dbReference type="Pfam" id="PF02782">
    <property type="entry name" value="FGGY_C"/>
    <property type="match status" value="1"/>
</dbReference>
<evidence type="ECO:0000256" key="3">
    <source>
        <dbReference type="ARBA" id="ARBA00022741"/>
    </source>
</evidence>
<dbReference type="PROSITE" id="PS00445">
    <property type="entry name" value="FGGY_KINASES_2"/>
    <property type="match status" value="1"/>
</dbReference>
<evidence type="ECO:0000256" key="6">
    <source>
        <dbReference type="ARBA" id="ARBA00022840"/>
    </source>
</evidence>
<feature type="domain" description="Carbohydrate kinase FGGY N-terminal" evidence="9">
    <location>
        <begin position="7"/>
        <end position="264"/>
    </location>
</feature>
<evidence type="ECO:0000256" key="2">
    <source>
        <dbReference type="ARBA" id="ARBA00022679"/>
    </source>
</evidence>
<dbReference type="PROSITE" id="PS00933">
    <property type="entry name" value="FGGY_KINASES_1"/>
    <property type="match status" value="1"/>
</dbReference>
<dbReference type="SUPFAM" id="SSF53067">
    <property type="entry name" value="Actin-like ATPase domain"/>
    <property type="match status" value="2"/>
</dbReference>
<dbReference type="InterPro" id="IPR005999">
    <property type="entry name" value="Glycerol_kin"/>
</dbReference>
<dbReference type="InterPro" id="IPR018485">
    <property type="entry name" value="FGGY_C"/>
</dbReference>
<evidence type="ECO:0000256" key="1">
    <source>
        <dbReference type="ARBA" id="ARBA00009156"/>
    </source>
</evidence>
<evidence type="ECO:0000259" key="10">
    <source>
        <dbReference type="Pfam" id="PF02782"/>
    </source>
</evidence>
<keyword evidence="3" id="KW-0547">Nucleotide-binding</keyword>
<evidence type="ECO:0000259" key="9">
    <source>
        <dbReference type="Pfam" id="PF00370"/>
    </source>
</evidence>
<keyword evidence="2 8" id="KW-0808">Transferase</keyword>
<dbReference type="NCBIfam" id="TIGR01311">
    <property type="entry name" value="glycerol_kin"/>
    <property type="match status" value="1"/>
</dbReference>
<dbReference type="InterPro" id="IPR000577">
    <property type="entry name" value="Carb_kinase_FGGY"/>
</dbReference>
<protein>
    <recommendedName>
        <fullName evidence="7">ATP:glycerol 3-phosphotransferase</fullName>
    </recommendedName>
</protein>
<dbReference type="Pfam" id="PF00370">
    <property type="entry name" value="FGGY_N"/>
    <property type="match status" value="1"/>
</dbReference>
<dbReference type="PIRSF" id="PIRSF000538">
    <property type="entry name" value="GlpK"/>
    <property type="match status" value="1"/>
</dbReference>
<evidence type="ECO:0000256" key="4">
    <source>
        <dbReference type="ARBA" id="ARBA00022777"/>
    </source>
</evidence>
<keyword evidence="6" id="KW-0067">ATP-binding</keyword>
<name>A0ABS4FVB5_9BACL</name>
<dbReference type="InterPro" id="IPR018484">
    <property type="entry name" value="FGGY_N"/>
</dbReference>
<comment type="caution">
    <text evidence="11">The sequence shown here is derived from an EMBL/GenBank/DDBJ whole genome shotgun (WGS) entry which is preliminary data.</text>
</comment>
<dbReference type="EMBL" id="JAGGKG010000016">
    <property type="protein sequence ID" value="MBP1906528.1"/>
    <property type="molecule type" value="Genomic_DNA"/>
</dbReference>
<dbReference type="GO" id="GO:0004370">
    <property type="term" value="F:glycerol kinase activity"/>
    <property type="evidence" value="ECO:0007669"/>
    <property type="project" value="UniProtKB-EC"/>
</dbReference>
<organism evidence="11 12">
    <name type="scientific">Paenibacillus turicensis</name>
    <dbReference type="NCBI Taxonomy" id="160487"/>
    <lineage>
        <taxon>Bacteria</taxon>
        <taxon>Bacillati</taxon>
        <taxon>Bacillota</taxon>
        <taxon>Bacilli</taxon>
        <taxon>Bacillales</taxon>
        <taxon>Paenibacillaceae</taxon>
        <taxon>Paenibacillus</taxon>
    </lineage>
</organism>
<dbReference type="InterPro" id="IPR043129">
    <property type="entry name" value="ATPase_NBD"/>
</dbReference>
<sequence length="508" mass="55622">MTGKQKYILSIDQSTSGTKTLLVNQQGEVIARSAMEHKQLYPQPGWVEHDPLEIYENVKQCMQNVMKKVGATSDELAAVTITNQRETAVMWDKATGLPIHNAIVWQCQRTAEICRQLKEKGVEAQVKAKTGLLIDPYFSATKFSWMLEHVEGAPQLVNENRLLAGTMDSWLVWKLTGGTSHVTDYSNASRTSLFNIHTLQWDEELGNLFEVPLSILPKVHSSDSIVGYMNDESIFSTVSNNGSSLPVPIPISGLIGDSQGALFGHLCFEPGTAKATYGTGTSLLMNVGTQPVDGGEGLVTTIAWGADGKVTYALEAVIRSSGDSIKWTRDNLGLFSTFEEMQQLVDSLPSNEGVYLVPAFVGLGVPYWDPCARAAIVGMTRGSTKAHIIRAALESTTYQIRDAVDFMQQQSGVSFTDLRTDGGASANRWLMQFQADILGQSVIRSTCPELSALGSVYLGGVAVGFWSDYDHLPHDQNLYELFQPTMSEQLRESNYAGWKSAVQSVVTQ</sequence>
<comment type="similarity">
    <text evidence="1 8">Belongs to the FGGY kinase family.</text>
</comment>
<keyword evidence="4 8" id="KW-0418">Kinase</keyword>
<proteinExistence type="inferred from homology"/>
<keyword evidence="12" id="KW-1185">Reference proteome</keyword>
<dbReference type="Proteomes" id="UP001519272">
    <property type="component" value="Unassembled WGS sequence"/>
</dbReference>
<evidence type="ECO:0000313" key="12">
    <source>
        <dbReference type="Proteomes" id="UP001519272"/>
    </source>
</evidence>
<dbReference type="InterPro" id="IPR018483">
    <property type="entry name" value="Carb_kinase_FGGY_CS"/>
</dbReference>
<dbReference type="NCBIfam" id="NF000756">
    <property type="entry name" value="PRK00047.1"/>
    <property type="match status" value="1"/>
</dbReference>
<accession>A0ABS4FVB5</accession>
<evidence type="ECO:0000256" key="5">
    <source>
        <dbReference type="ARBA" id="ARBA00022798"/>
    </source>
</evidence>
<evidence type="ECO:0000256" key="7">
    <source>
        <dbReference type="ARBA" id="ARBA00043149"/>
    </source>
</evidence>
<dbReference type="RefSeq" id="WP_210090182.1">
    <property type="nucleotide sequence ID" value="NZ_JAGGKG010000016.1"/>
</dbReference>
<dbReference type="PANTHER" id="PTHR10196">
    <property type="entry name" value="SUGAR KINASE"/>
    <property type="match status" value="1"/>
</dbReference>
<dbReference type="CDD" id="cd07769">
    <property type="entry name" value="ASKHA_NBD_FGGY_GK"/>
    <property type="match status" value="1"/>
</dbReference>
<feature type="domain" description="Carbohydrate kinase FGGY C-terminal" evidence="10">
    <location>
        <begin position="274"/>
        <end position="462"/>
    </location>
</feature>
<evidence type="ECO:0000256" key="8">
    <source>
        <dbReference type="RuleBase" id="RU003733"/>
    </source>
</evidence>
<evidence type="ECO:0000313" key="11">
    <source>
        <dbReference type="EMBL" id="MBP1906528.1"/>
    </source>
</evidence>